<gene>
    <name evidence="2" type="ORF">UFOPK3720_00668</name>
</gene>
<dbReference type="Gene3D" id="3.40.190.10">
    <property type="entry name" value="Periplasmic binding protein-like II"/>
    <property type="match status" value="2"/>
</dbReference>
<proteinExistence type="predicted"/>
<dbReference type="GO" id="GO:0015888">
    <property type="term" value="P:thiamine transport"/>
    <property type="evidence" value="ECO:0007669"/>
    <property type="project" value="TreeGrafter"/>
</dbReference>
<dbReference type="PROSITE" id="PS51257">
    <property type="entry name" value="PROKAR_LIPOPROTEIN"/>
    <property type="match status" value="1"/>
</dbReference>
<accession>A0A6J7IFQ0</accession>
<reference evidence="2" key="1">
    <citation type="submission" date="2020-05" db="EMBL/GenBank/DDBJ databases">
        <authorList>
            <person name="Chiriac C."/>
            <person name="Salcher M."/>
            <person name="Ghai R."/>
            <person name="Kavagutti S V."/>
        </authorList>
    </citation>
    <scope>NUCLEOTIDE SEQUENCE</scope>
</reference>
<dbReference type="Pfam" id="PF13343">
    <property type="entry name" value="SBP_bac_6"/>
    <property type="match status" value="1"/>
</dbReference>
<dbReference type="SUPFAM" id="SSF53850">
    <property type="entry name" value="Periplasmic binding protein-like II"/>
    <property type="match status" value="1"/>
</dbReference>
<name>A0A6J7IFQ0_9ZZZZ</name>
<organism evidence="2">
    <name type="scientific">freshwater metagenome</name>
    <dbReference type="NCBI Taxonomy" id="449393"/>
    <lineage>
        <taxon>unclassified sequences</taxon>
        <taxon>metagenomes</taxon>
        <taxon>ecological metagenomes</taxon>
    </lineage>
</organism>
<evidence type="ECO:0000256" key="1">
    <source>
        <dbReference type="ARBA" id="ARBA00022729"/>
    </source>
</evidence>
<dbReference type="EMBL" id="CAFBNB010000104">
    <property type="protein sequence ID" value="CAB4930043.1"/>
    <property type="molecule type" value="Genomic_DNA"/>
</dbReference>
<dbReference type="PANTHER" id="PTHR30006">
    <property type="entry name" value="THIAMINE-BINDING PERIPLASMIC PROTEIN-RELATED"/>
    <property type="match status" value="1"/>
</dbReference>
<dbReference type="GO" id="GO:0030976">
    <property type="term" value="F:thiamine pyrophosphate binding"/>
    <property type="evidence" value="ECO:0007669"/>
    <property type="project" value="TreeGrafter"/>
</dbReference>
<sequence length="385" mass="41491">MPRRWTIRSLGIAGFVITFALVATGCSRSESPAEAARDQPFGPCGSSYPELVAKAKEEGRITLMGTPRGSAGTARVIEGFTNEYGIRVATVFEDASSADELTILRTWKGDSRYPDVVDLTPAALEQATSEGLLADYRVQSYDAIADVFKRSNGLQVANYSGLMSFGVNRSKVTNVPHTWAELEKPEYRGAIALNGDPRESGAGIQAIAAAALANGGSYDDVKPGIDFFARLRESGNLRVSEVSNADVLYGDTPIAIDWNYSFPPLARKLAKEGIEFVTVIPSDSIARGVYFQGLVADALHPCAARLWLDYLVSDDVAVTRMRAGAIPARYSATRSRLSSTEQALVPSDADINASLAPTAEQFRRMSELVNDLWVPLVVNAKVGSR</sequence>
<protein>
    <submittedName>
        <fullName evidence="2">Unannotated protein</fullName>
    </submittedName>
</protein>
<dbReference type="PANTHER" id="PTHR30006:SF2">
    <property type="entry name" value="ABC TRANSPORTER SUBSTRATE-BINDING PROTEIN"/>
    <property type="match status" value="1"/>
</dbReference>
<dbReference type="GO" id="GO:0030288">
    <property type="term" value="C:outer membrane-bounded periplasmic space"/>
    <property type="evidence" value="ECO:0007669"/>
    <property type="project" value="TreeGrafter"/>
</dbReference>
<dbReference type="GO" id="GO:0030975">
    <property type="term" value="F:thiamine binding"/>
    <property type="evidence" value="ECO:0007669"/>
    <property type="project" value="TreeGrafter"/>
</dbReference>
<keyword evidence="1" id="KW-0732">Signal</keyword>
<evidence type="ECO:0000313" key="2">
    <source>
        <dbReference type="EMBL" id="CAB4930043.1"/>
    </source>
</evidence>
<dbReference type="AlphaFoldDB" id="A0A6J7IFQ0"/>